<feature type="region of interest" description="Disordered" evidence="1">
    <location>
        <begin position="152"/>
        <end position="203"/>
    </location>
</feature>
<dbReference type="AlphaFoldDB" id="A0A6C0KZI3"/>
<evidence type="ECO:0000256" key="1">
    <source>
        <dbReference type="SAM" id="MobiDB-lite"/>
    </source>
</evidence>
<organism evidence="3">
    <name type="scientific">viral metagenome</name>
    <dbReference type="NCBI Taxonomy" id="1070528"/>
    <lineage>
        <taxon>unclassified sequences</taxon>
        <taxon>metagenomes</taxon>
        <taxon>organismal metagenomes</taxon>
    </lineage>
</organism>
<reference evidence="3" key="1">
    <citation type="journal article" date="2020" name="Nature">
        <title>Giant virus diversity and host interactions through global metagenomics.</title>
        <authorList>
            <person name="Schulz F."/>
            <person name="Roux S."/>
            <person name="Paez-Espino D."/>
            <person name="Jungbluth S."/>
            <person name="Walsh D.A."/>
            <person name="Denef V.J."/>
            <person name="McMahon K.D."/>
            <person name="Konstantinidis K.T."/>
            <person name="Eloe-Fadrosh E.A."/>
            <person name="Kyrpides N.C."/>
            <person name="Woyke T."/>
        </authorList>
    </citation>
    <scope>NUCLEOTIDE SEQUENCE</scope>
    <source>
        <strain evidence="3">GVMAG-S-ERX555907-94</strain>
    </source>
</reference>
<evidence type="ECO:0000313" key="3">
    <source>
        <dbReference type="EMBL" id="QHU23392.1"/>
    </source>
</evidence>
<dbReference type="Pfam" id="PF23983">
    <property type="entry name" value="P11_C"/>
    <property type="match status" value="1"/>
</dbReference>
<dbReference type="EMBL" id="MN741028">
    <property type="protein sequence ID" value="QHU23392.1"/>
    <property type="molecule type" value="Genomic_DNA"/>
</dbReference>
<evidence type="ECO:0000259" key="2">
    <source>
        <dbReference type="Pfam" id="PF23983"/>
    </source>
</evidence>
<sequence>MDCQKLIVYGILGLVSLYLLKDICGIKFPFIEGYENESEGSPALTAAPSAVAETPTPPVVNETPPVVDTPVVDGALQDKGAPVQGIKTSPGACYPQNSLSPSDLLPESESAEIKEFNEKNPEGEGILKGVNYLDAGFHVGVNTIGQSLRNANRNLREEPPNPRVVVSPWSNSTIDPDLSRKPLSGCGSNMGGPAPVPNGVEAN</sequence>
<dbReference type="InterPro" id="IPR055730">
    <property type="entry name" value="P11_C"/>
</dbReference>
<accession>A0A6C0KZI3</accession>
<protein>
    <recommendedName>
        <fullName evidence="2">Minor capsid protein P11 C-terminal conserved region domain-containing protein</fullName>
    </recommendedName>
</protein>
<feature type="domain" description="Minor capsid protein P11 C-terminal conserved region" evidence="2">
    <location>
        <begin position="99"/>
        <end position="183"/>
    </location>
</feature>
<name>A0A6C0KZI3_9ZZZZ</name>
<proteinExistence type="predicted"/>